<dbReference type="GO" id="GO:0005886">
    <property type="term" value="C:plasma membrane"/>
    <property type="evidence" value="ECO:0007669"/>
    <property type="project" value="TreeGrafter"/>
</dbReference>
<feature type="transmembrane region" description="Helical" evidence="15">
    <location>
        <begin position="517"/>
        <end position="543"/>
    </location>
</feature>
<dbReference type="PANTHER" id="PTHR10110:SF191">
    <property type="entry name" value="SODIUM_HYDROGEN EXCHANGER 8"/>
    <property type="match status" value="1"/>
</dbReference>
<name>A0A9N8D6T6_9STRA</name>
<keyword evidence="4 15" id="KW-0812">Transmembrane</keyword>
<evidence type="ECO:0000256" key="3">
    <source>
        <dbReference type="ARBA" id="ARBA00022449"/>
    </source>
</evidence>
<keyword evidence="9 15" id="KW-0472">Membrane</keyword>
<dbReference type="Pfam" id="PF00999">
    <property type="entry name" value="Na_H_Exchanger"/>
    <property type="match status" value="1"/>
</dbReference>
<evidence type="ECO:0000256" key="11">
    <source>
        <dbReference type="ARBA" id="ARBA00040570"/>
    </source>
</evidence>
<keyword evidence="8" id="KW-0406">Ion transport</keyword>
<dbReference type="InterPro" id="IPR004709">
    <property type="entry name" value="NaH_exchanger"/>
</dbReference>
<dbReference type="GO" id="GO:0098719">
    <property type="term" value="P:sodium ion import across plasma membrane"/>
    <property type="evidence" value="ECO:0007669"/>
    <property type="project" value="TreeGrafter"/>
</dbReference>
<dbReference type="EMBL" id="CAICTM010000003">
    <property type="protein sequence ID" value="CAB9496275.1"/>
    <property type="molecule type" value="Genomic_DNA"/>
</dbReference>
<evidence type="ECO:0000259" key="16">
    <source>
        <dbReference type="Pfam" id="PF00999"/>
    </source>
</evidence>
<feature type="transmembrane region" description="Helical" evidence="15">
    <location>
        <begin position="260"/>
        <end position="282"/>
    </location>
</feature>
<dbReference type="PANTHER" id="PTHR10110">
    <property type="entry name" value="SODIUM/HYDROGEN EXCHANGER"/>
    <property type="match status" value="1"/>
</dbReference>
<feature type="region of interest" description="Disordered" evidence="14">
    <location>
        <begin position="708"/>
        <end position="770"/>
    </location>
</feature>
<evidence type="ECO:0000256" key="15">
    <source>
        <dbReference type="SAM" id="Phobius"/>
    </source>
</evidence>
<proteinExistence type="predicted"/>
<feature type="transmembrane region" description="Helical" evidence="15">
    <location>
        <begin position="117"/>
        <end position="134"/>
    </location>
</feature>
<keyword evidence="5 15" id="KW-1133">Transmembrane helix</keyword>
<dbReference type="Proteomes" id="UP001153069">
    <property type="component" value="Unassembled WGS sequence"/>
</dbReference>
<evidence type="ECO:0000313" key="17">
    <source>
        <dbReference type="EMBL" id="CAB9496275.1"/>
    </source>
</evidence>
<feature type="transmembrane region" description="Helical" evidence="15">
    <location>
        <begin position="213"/>
        <end position="232"/>
    </location>
</feature>
<feature type="transmembrane region" description="Helical" evidence="15">
    <location>
        <begin position="146"/>
        <end position="165"/>
    </location>
</feature>
<dbReference type="AlphaFoldDB" id="A0A9N8D6T6"/>
<evidence type="ECO:0000256" key="9">
    <source>
        <dbReference type="ARBA" id="ARBA00023136"/>
    </source>
</evidence>
<dbReference type="GO" id="GO:0015386">
    <property type="term" value="F:potassium:proton antiporter activity"/>
    <property type="evidence" value="ECO:0007669"/>
    <property type="project" value="TreeGrafter"/>
</dbReference>
<organism evidence="17 18">
    <name type="scientific">Seminavis robusta</name>
    <dbReference type="NCBI Taxonomy" id="568900"/>
    <lineage>
        <taxon>Eukaryota</taxon>
        <taxon>Sar</taxon>
        <taxon>Stramenopiles</taxon>
        <taxon>Ochrophyta</taxon>
        <taxon>Bacillariophyta</taxon>
        <taxon>Bacillariophyceae</taxon>
        <taxon>Bacillariophycidae</taxon>
        <taxon>Naviculales</taxon>
        <taxon>Naviculaceae</taxon>
        <taxon>Seminavis</taxon>
    </lineage>
</organism>
<dbReference type="GO" id="GO:0051453">
    <property type="term" value="P:regulation of intracellular pH"/>
    <property type="evidence" value="ECO:0007669"/>
    <property type="project" value="TreeGrafter"/>
</dbReference>
<feature type="region of interest" description="Disordered" evidence="14">
    <location>
        <begin position="818"/>
        <end position="842"/>
    </location>
</feature>
<feature type="compositionally biased region" description="Basic and acidic residues" evidence="14">
    <location>
        <begin position="821"/>
        <end position="830"/>
    </location>
</feature>
<evidence type="ECO:0000256" key="6">
    <source>
        <dbReference type="ARBA" id="ARBA00023034"/>
    </source>
</evidence>
<dbReference type="GO" id="GO:0000139">
    <property type="term" value="C:Golgi membrane"/>
    <property type="evidence" value="ECO:0007669"/>
    <property type="project" value="UniProtKB-SubCell"/>
</dbReference>
<keyword evidence="3" id="KW-0050">Antiport</keyword>
<keyword evidence="10" id="KW-0739">Sodium transport</keyword>
<dbReference type="PRINTS" id="PR01084">
    <property type="entry name" value="NAHEXCHNGR"/>
</dbReference>
<evidence type="ECO:0000256" key="1">
    <source>
        <dbReference type="ARBA" id="ARBA00004653"/>
    </source>
</evidence>
<evidence type="ECO:0000256" key="5">
    <source>
        <dbReference type="ARBA" id="ARBA00022989"/>
    </source>
</evidence>
<evidence type="ECO:0000313" key="18">
    <source>
        <dbReference type="Proteomes" id="UP001153069"/>
    </source>
</evidence>
<keyword evidence="6" id="KW-0333">Golgi apparatus</keyword>
<dbReference type="InterPro" id="IPR018422">
    <property type="entry name" value="Cation/H_exchanger_CPA1"/>
</dbReference>
<evidence type="ECO:0000256" key="14">
    <source>
        <dbReference type="SAM" id="MobiDB-lite"/>
    </source>
</evidence>
<feature type="domain" description="Cation/H+ exchanger transmembrane" evidence="16">
    <location>
        <begin position="57"/>
        <end position="407"/>
    </location>
</feature>
<keyword evidence="18" id="KW-1185">Reference proteome</keyword>
<feature type="region of interest" description="Disordered" evidence="14">
    <location>
        <begin position="600"/>
        <end position="619"/>
    </location>
</feature>
<comment type="subcellular location">
    <subcellularLocation>
        <location evidence="1">Golgi apparatus membrane</location>
        <topology evidence="1">Multi-pass membrane protein</topology>
    </subcellularLocation>
</comment>
<comment type="caution">
    <text evidence="17">The sequence shown here is derived from an EMBL/GenBank/DDBJ whole genome shotgun (WGS) entry which is preliminary data.</text>
</comment>
<dbReference type="GO" id="GO:0015385">
    <property type="term" value="F:sodium:proton antiporter activity"/>
    <property type="evidence" value="ECO:0007669"/>
    <property type="project" value="InterPro"/>
</dbReference>
<protein>
    <recommendedName>
        <fullName evidence="11">Sodium/hydrogen exchanger 8</fullName>
    </recommendedName>
    <alternativeName>
        <fullName evidence="12">Na(+)/H(+) exchanger 8</fullName>
    </alternativeName>
    <alternativeName>
        <fullName evidence="13">Solute carrier family 9 member 8</fullName>
    </alternativeName>
</protein>
<evidence type="ECO:0000256" key="12">
    <source>
        <dbReference type="ARBA" id="ARBA00042291"/>
    </source>
</evidence>
<evidence type="ECO:0000256" key="10">
    <source>
        <dbReference type="ARBA" id="ARBA00023201"/>
    </source>
</evidence>
<feature type="transmembrane region" description="Helical" evidence="15">
    <location>
        <begin position="378"/>
        <end position="401"/>
    </location>
</feature>
<gene>
    <name evidence="17" type="ORF">SEMRO_3_G002500.1</name>
</gene>
<evidence type="ECO:0000256" key="4">
    <source>
        <dbReference type="ARBA" id="ARBA00022692"/>
    </source>
</evidence>
<dbReference type="InterPro" id="IPR006153">
    <property type="entry name" value="Cation/H_exchanger_TM"/>
</dbReference>
<dbReference type="Gene3D" id="6.10.140.1330">
    <property type="match status" value="1"/>
</dbReference>
<evidence type="ECO:0000256" key="7">
    <source>
        <dbReference type="ARBA" id="ARBA00023053"/>
    </source>
</evidence>
<reference evidence="17" key="1">
    <citation type="submission" date="2020-06" db="EMBL/GenBank/DDBJ databases">
        <authorList>
            <consortium name="Plant Systems Biology data submission"/>
        </authorList>
    </citation>
    <scope>NUCLEOTIDE SEQUENCE</scope>
    <source>
        <strain evidence="17">D6</strain>
    </source>
</reference>
<accession>A0A9N8D6T6</accession>
<evidence type="ECO:0000256" key="8">
    <source>
        <dbReference type="ARBA" id="ARBA00023065"/>
    </source>
</evidence>
<dbReference type="OrthoDB" id="196264at2759"/>
<feature type="transmembrane region" description="Helical" evidence="15">
    <location>
        <begin position="62"/>
        <end position="81"/>
    </location>
</feature>
<keyword evidence="2" id="KW-0813">Transport</keyword>
<feature type="transmembrane region" description="Helical" evidence="15">
    <location>
        <begin position="303"/>
        <end position="327"/>
    </location>
</feature>
<sequence>MLNPEAADIALDGLTNATASFARMEGSSGRKDTSFYCFVFASLVSLVLVLSNELRQRKRLSVFLPEAGMIILVGMAVSVFVETTVLEEQALMDRQDLGPSSSSAAWATNLLSFHSDAFFMLLLPPILFNSGYQLKRELFYRHIGPIVLFAALGTILSALSVALTLSGIQTLGGFWGGFNPSLLELLAFGSLIAATDTVSTMSILHAKKVDPRLFYVVFGESALNDAVALVLFKTFVDFLGQDITEFSSRSELVFRLYKDFAFQAICSPLLGSIFSIAAAVIFQRRDFQGNHSVELTLYLLISYIPYMVAEYLELSGIVTIFFCGLAARRYTTPHLSDQTNQNANVIFKTAAYLSETCIFLEMGLSVFSLSTTQWEWGFIQWAFLATLLGRAISIYPISIAWNLALSKRVFVPVVADDQPPPAVGNFDGEEDEDISWCDNLSRSSFGTHHNISIGLGSTGTAPRPSSYYYKSTRTTPLSRKDLEISSNMMHVLWFAGIRGSVAYACVRDLPGDNTDEFVAATTVIILVTTFVMGGLTPVVLAYLNVPMNVNEDEYLQEWQRQRMQTSTTLQESSYGTRLTVDQRGIEESLFGALLVVSVPSKTSSSESDESPPPPPPPLQVDWLPQRQQALSPSYQHQGPTAGPFPTDHIVIPTMNEYPSPQRRHHHCLGRSVPDLSDHVLPHGGRTMYSSRFFGTSSMISDLSNPVFDDDSSCEGCSHPAAKRPRTVVAEDPRHHLQGSSSPDSDPPEATPPLSRGSIHRKTPCSTNDERRRMTCIQTPLLGGPSCGIGTYTTWLGEEMRPQFSQQTVVCSRKNDSVQSHWDTKPHRGTLEDFGSVRFRPDS</sequence>
<evidence type="ECO:0000256" key="2">
    <source>
        <dbReference type="ARBA" id="ARBA00022448"/>
    </source>
</evidence>
<evidence type="ECO:0000256" key="13">
    <source>
        <dbReference type="ARBA" id="ARBA00042692"/>
    </source>
</evidence>
<keyword evidence="7" id="KW-0915">Sodium</keyword>
<feature type="transmembrane region" description="Helical" evidence="15">
    <location>
        <begin position="33"/>
        <end position="50"/>
    </location>
</feature>